<evidence type="ECO:0000313" key="1">
    <source>
        <dbReference type="EMBL" id="CAI0409927.1"/>
    </source>
</evidence>
<keyword evidence="2" id="KW-1185">Reference proteome</keyword>
<proteinExistence type="predicted"/>
<sequence length="38" mass="4288">MLLGSSIRILPSVITLPVLSQTSPWVYRPTRISELSLY</sequence>
<gene>
    <name evidence="1" type="ORF">LITE_LOCUS14556</name>
</gene>
<dbReference type="AlphaFoldDB" id="A0AAV0JJ14"/>
<reference evidence="1" key="1">
    <citation type="submission" date="2022-08" db="EMBL/GenBank/DDBJ databases">
        <authorList>
            <person name="Gutierrez-Valencia J."/>
        </authorList>
    </citation>
    <scope>NUCLEOTIDE SEQUENCE</scope>
</reference>
<accession>A0AAV0JJ14</accession>
<comment type="caution">
    <text evidence="1">The sequence shown here is derived from an EMBL/GenBank/DDBJ whole genome shotgun (WGS) entry which is preliminary data.</text>
</comment>
<protein>
    <submittedName>
        <fullName evidence="1">Uncharacterized protein</fullName>
    </submittedName>
</protein>
<dbReference type="Proteomes" id="UP001154282">
    <property type="component" value="Unassembled WGS sequence"/>
</dbReference>
<name>A0AAV0JJ14_9ROSI</name>
<organism evidence="1 2">
    <name type="scientific">Linum tenue</name>
    <dbReference type="NCBI Taxonomy" id="586396"/>
    <lineage>
        <taxon>Eukaryota</taxon>
        <taxon>Viridiplantae</taxon>
        <taxon>Streptophyta</taxon>
        <taxon>Embryophyta</taxon>
        <taxon>Tracheophyta</taxon>
        <taxon>Spermatophyta</taxon>
        <taxon>Magnoliopsida</taxon>
        <taxon>eudicotyledons</taxon>
        <taxon>Gunneridae</taxon>
        <taxon>Pentapetalae</taxon>
        <taxon>rosids</taxon>
        <taxon>fabids</taxon>
        <taxon>Malpighiales</taxon>
        <taxon>Linaceae</taxon>
        <taxon>Linum</taxon>
    </lineage>
</organism>
<evidence type="ECO:0000313" key="2">
    <source>
        <dbReference type="Proteomes" id="UP001154282"/>
    </source>
</evidence>
<dbReference type="EMBL" id="CAMGYJ010000005">
    <property type="protein sequence ID" value="CAI0409927.1"/>
    <property type="molecule type" value="Genomic_DNA"/>
</dbReference>